<evidence type="ECO:0000313" key="1">
    <source>
        <dbReference type="EMBL" id="KAA9338441.1"/>
    </source>
</evidence>
<comment type="caution">
    <text evidence="1">The sequence shown here is derived from an EMBL/GenBank/DDBJ whole genome shotgun (WGS) entry which is preliminary data.</text>
</comment>
<sequence>MNEFGGVWTEEKIEAFMKYVKAYLQVMKNRTHFRLLYFDGFAGSGTISPDEDHDPEQFIQGVATQVLSITEPREFDAYFFVEKNPEHAQSLSELIRARFPDKRVRVVEGDCNEKLMQLATYMRNPERINDRALVFIDPYGMQLSWSTIEALRGAEMDVWILVPTGVAIGRLLKNNGEIQPGWMARLQDFLGMSPEEIKAYFYRQETSLTLFGEETVTVKQDKASERAGRLYGERIRSANIFRHVSEPLVLRNSRNAILYHFILCSNNATALRIANDINKKMNRK</sequence>
<keyword evidence="2" id="KW-1185">Reference proteome</keyword>
<reference evidence="1 2" key="1">
    <citation type="submission" date="2019-09" db="EMBL/GenBank/DDBJ databases">
        <title>Genome sequence of Hymenobacter sp. M3.</title>
        <authorList>
            <person name="Srinivasan S."/>
        </authorList>
    </citation>
    <scope>NUCLEOTIDE SEQUENCE [LARGE SCALE GENOMIC DNA]</scope>
    <source>
        <strain evidence="1 2">M3</strain>
    </source>
</reference>
<dbReference type="Proteomes" id="UP000326380">
    <property type="component" value="Unassembled WGS sequence"/>
</dbReference>
<name>A0A7L5A3K5_9BACT</name>
<protein>
    <submittedName>
        <fullName evidence="1">Three-Cys-motif partner protein TcmP</fullName>
    </submittedName>
</protein>
<evidence type="ECO:0000313" key="2">
    <source>
        <dbReference type="Proteomes" id="UP000326380"/>
    </source>
</evidence>
<gene>
    <name evidence="1" type="primary">tcmP</name>
    <name evidence="1" type="ORF">F0P96_06305</name>
</gene>
<dbReference type="NCBIfam" id="TIGR04474">
    <property type="entry name" value="tcm_partner"/>
    <property type="match status" value="1"/>
</dbReference>
<proteinExistence type="predicted"/>
<dbReference type="InterPro" id="IPR029063">
    <property type="entry name" value="SAM-dependent_MTases_sf"/>
</dbReference>
<dbReference type="AlphaFoldDB" id="A0A7L5A3K5"/>
<accession>A0A7L5A3K5</accession>
<dbReference type="RefSeq" id="WP_151077975.1">
    <property type="nucleotide sequence ID" value="NZ_CP047647.1"/>
</dbReference>
<organism evidence="1 2">
    <name type="scientific">Hymenobacter busanensis</name>
    <dbReference type="NCBI Taxonomy" id="2607656"/>
    <lineage>
        <taxon>Bacteria</taxon>
        <taxon>Pseudomonadati</taxon>
        <taxon>Bacteroidota</taxon>
        <taxon>Cytophagia</taxon>
        <taxon>Cytophagales</taxon>
        <taxon>Hymenobacteraceae</taxon>
        <taxon>Hymenobacter</taxon>
    </lineage>
</organism>
<dbReference type="EMBL" id="VTWU01000002">
    <property type="protein sequence ID" value="KAA9338441.1"/>
    <property type="molecule type" value="Genomic_DNA"/>
</dbReference>
<dbReference type="Gene3D" id="3.40.50.150">
    <property type="entry name" value="Vaccinia Virus protein VP39"/>
    <property type="match status" value="1"/>
</dbReference>
<dbReference type="InterPro" id="IPR031009">
    <property type="entry name" value="Tcm_partner"/>
</dbReference>